<reference evidence="6 7" key="1">
    <citation type="submission" date="2019-10" db="EMBL/GenBank/DDBJ databases">
        <title>Streptomyces sp. nov., a novel actinobacterium isolated from alkaline environment.</title>
        <authorList>
            <person name="Golinska P."/>
        </authorList>
    </citation>
    <scope>NUCLEOTIDE SEQUENCE [LARGE SCALE GENOMIC DNA]</scope>
    <source>
        <strain evidence="6 7">OF1</strain>
    </source>
</reference>
<name>A0A5P0YKP3_9ACTN</name>
<dbReference type="OrthoDB" id="309899at2"/>
<dbReference type="GO" id="GO:0004553">
    <property type="term" value="F:hydrolase activity, hydrolyzing O-glycosyl compounds"/>
    <property type="evidence" value="ECO:0007669"/>
    <property type="project" value="InterPro"/>
</dbReference>
<reference evidence="5" key="3">
    <citation type="journal article" name="Syst. Appl. Microbiol.">
        <title>Streptomyces alkaliterrae sp. nov., isolated from an alkaline soil, and emended descriptions of Streptomyces alkaliphilus, Streptomyces calidiresistens and Streptomyces durbertensis.</title>
        <authorList>
            <person name="Swiecimska M."/>
            <person name="Golinska P."/>
            <person name="Nouioui I."/>
            <person name="Wypij M."/>
            <person name="Rai M."/>
            <person name="Sangal V."/>
            <person name="Goodfellow M."/>
        </authorList>
    </citation>
    <scope>NUCLEOTIDE SEQUENCE</scope>
    <source>
        <strain evidence="5">OF8</strain>
    </source>
</reference>
<comment type="caution">
    <text evidence="6">The sequence shown here is derived from an EMBL/GenBank/DDBJ whole genome shotgun (WGS) entry which is preliminary data.</text>
</comment>
<feature type="binding site" evidence="2">
    <location>
        <position position="217"/>
    </location>
    <ligand>
        <name>substrate</name>
    </ligand>
</feature>
<feature type="binding site" evidence="2">
    <location>
        <position position="321"/>
    </location>
    <ligand>
        <name>substrate</name>
    </ligand>
</feature>
<dbReference type="EMBL" id="JABJXA010000055">
    <property type="protein sequence ID" value="MBB1259509.1"/>
    <property type="molecule type" value="Genomic_DNA"/>
</dbReference>
<dbReference type="EC" id="3.2.1.-" evidence="3"/>
<dbReference type="AlphaFoldDB" id="A0A5P0YKP3"/>
<dbReference type="Pfam" id="PF01341">
    <property type="entry name" value="Glyco_hydro_6"/>
    <property type="match status" value="1"/>
</dbReference>
<proteinExistence type="inferred from homology"/>
<accession>A0A5P0YKP3</accession>
<gene>
    <name evidence="6" type="ORF">FNX44_003445</name>
    <name evidence="5" type="ORF">H3147_11780</name>
</gene>
<keyword evidence="3" id="KW-0624">Polysaccharide degradation</keyword>
<evidence type="ECO:0000313" key="7">
    <source>
        <dbReference type="Proteomes" id="UP000320857"/>
    </source>
</evidence>
<keyword evidence="3" id="KW-0326">Glycosidase</keyword>
<evidence type="ECO:0000313" key="6">
    <source>
        <dbReference type="EMBL" id="MQS00944.1"/>
    </source>
</evidence>
<feature type="active site" description="Proton acceptor" evidence="1">
    <location>
        <position position="323"/>
    </location>
</feature>
<dbReference type="InterPro" id="IPR016288">
    <property type="entry name" value="Beta_cellobiohydrolase"/>
</dbReference>
<keyword evidence="3 5" id="KW-0378">Hydrolase</keyword>
<keyword evidence="3" id="KW-0119">Carbohydrate metabolism</keyword>
<dbReference type="PIRSF" id="PIRSF001100">
    <property type="entry name" value="Beta_cellobiohydrolase"/>
    <property type="match status" value="1"/>
</dbReference>
<dbReference type="EMBL" id="VJYK02000019">
    <property type="protein sequence ID" value="MQS00944.1"/>
    <property type="molecule type" value="Genomic_DNA"/>
</dbReference>
<reference evidence="8" key="2">
    <citation type="submission" date="2020-05" db="EMBL/GenBank/DDBJ databases">
        <title>Classification of alakaliphilic streptomycetes isolated from an alkaline soil next to Lonar Crater, India and a proposal for the recognition of Streptomyces alkaliterrae sp. nov.</title>
        <authorList>
            <person name="Golinska P."/>
        </authorList>
    </citation>
    <scope>NUCLEOTIDE SEQUENCE [LARGE SCALE GENOMIC DNA]</scope>
    <source>
        <strain evidence="8">OF8</strain>
    </source>
</reference>
<dbReference type="InterPro" id="IPR036434">
    <property type="entry name" value="Beta_cellobiohydrolase_sf"/>
</dbReference>
<evidence type="ECO:0000256" key="3">
    <source>
        <dbReference type="RuleBase" id="RU361186"/>
    </source>
</evidence>
<keyword evidence="3" id="KW-0136">Cellulose degradation</keyword>
<dbReference type="SUPFAM" id="SSF51989">
    <property type="entry name" value="Glycosyl hydrolases family 6, cellulases"/>
    <property type="match status" value="1"/>
</dbReference>
<feature type="binding site" evidence="2">
    <location>
        <position position="289"/>
    </location>
    <ligand>
        <name>substrate</name>
    </ligand>
</feature>
<keyword evidence="7" id="KW-1185">Reference proteome</keyword>
<evidence type="ECO:0000256" key="1">
    <source>
        <dbReference type="PIRSR" id="PIRSR001100-1"/>
    </source>
</evidence>
<evidence type="ECO:0000313" key="8">
    <source>
        <dbReference type="Proteomes" id="UP000517765"/>
    </source>
</evidence>
<feature type="binding site" evidence="2">
    <location>
        <position position="97"/>
    </location>
    <ligand>
        <name>substrate</name>
    </ligand>
</feature>
<feature type="binding site" evidence="2">
    <location>
        <position position="317"/>
    </location>
    <ligand>
        <name>substrate</name>
    </ligand>
</feature>
<dbReference type="Proteomes" id="UP000320857">
    <property type="component" value="Unassembled WGS sequence"/>
</dbReference>
<organism evidence="6 7">
    <name type="scientific">Streptomyces alkaliterrae</name>
    <dbReference type="NCBI Taxonomy" id="2213162"/>
    <lineage>
        <taxon>Bacteria</taxon>
        <taxon>Bacillati</taxon>
        <taxon>Actinomycetota</taxon>
        <taxon>Actinomycetes</taxon>
        <taxon>Kitasatosporales</taxon>
        <taxon>Streptomycetaceae</taxon>
        <taxon>Streptomyces</taxon>
    </lineage>
</organism>
<dbReference type="GO" id="GO:0030245">
    <property type="term" value="P:cellulose catabolic process"/>
    <property type="evidence" value="ECO:0007669"/>
    <property type="project" value="UniProtKB-KW"/>
</dbReference>
<dbReference type="Proteomes" id="UP000517765">
    <property type="component" value="Unassembled WGS sequence"/>
</dbReference>
<dbReference type="PANTHER" id="PTHR34876">
    <property type="match status" value="1"/>
</dbReference>
<dbReference type="PRINTS" id="PR00733">
    <property type="entry name" value="GLHYDRLASE6"/>
</dbReference>
<feature type="region of interest" description="Disordered" evidence="4">
    <location>
        <begin position="34"/>
        <end position="61"/>
    </location>
</feature>
<dbReference type="Gene3D" id="3.20.20.40">
    <property type="entry name" value="1, 4-beta cellobiohydrolase"/>
    <property type="match status" value="1"/>
</dbReference>
<comment type="similarity">
    <text evidence="3">Belongs to the glycosyl hydrolase family 6.</text>
</comment>
<evidence type="ECO:0000256" key="2">
    <source>
        <dbReference type="PIRSR" id="PIRSR001100-2"/>
    </source>
</evidence>
<dbReference type="RefSeq" id="WP_143646420.1">
    <property type="nucleotide sequence ID" value="NZ_JABJXA010000055.1"/>
</dbReference>
<sequence>MYGSEAGRSDNTSRRAATLLSGVAVGSLLLTGCFSSGGDKDKPNGESRNNGPKQSDAPFWVNPEGLASEALARAEREGKKDEARLIRKIADRPAGEWIRPEQAEDQTRKITEAAAAAKTPPILVMYNIPHRDCGQYSKGGARSADEYRQFTDAVVRGIGDRAASVVIEPDALPHIMVPGCVPQHMHDEQYTLMKEAVDKLKSLPNTKVYLDAGNPHWIRDPGGMVTPLKRAGIDAADGFSLNVSNYQTTEENIEYGKRLSSMVGGKQFVIDTSRNGNGPMDGKEDEEAWCNPPGRALGEPPTTRTADKLVDAYMWIKRPGESDGACKGGPAAGQWHHEYALELARNAEKS</sequence>
<protein>
    <recommendedName>
        <fullName evidence="3">Glucanase</fullName>
        <ecNumber evidence="3">3.2.1.-</ecNumber>
    </recommendedName>
</protein>
<dbReference type="PANTHER" id="PTHR34876:SF4">
    <property type="entry name" value="1,4-BETA-D-GLUCAN CELLOBIOHYDROLASE C-RELATED"/>
    <property type="match status" value="1"/>
</dbReference>
<feature type="binding site" evidence="2">
    <location>
        <position position="245"/>
    </location>
    <ligand>
        <name>substrate</name>
    </ligand>
</feature>
<evidence type="ECO:0000313" key="5">
    <source>
        <dbReference type="EMBL" id="MBB1259509.1"/>
    </source>
</evidence>
<feature type="active site" description="Proton donor" evidence="1">
    <location>
        <position position="170"/>
    </location>
</feature>
<evidence type="ECO:0000256" key="4">
    <source>
        <dbReference type="SAM" id="MobiDB-lite"/>
    </source>
</evidence>